<dbReference type="AlphaFoldDB" id="A0A8H5SUB1"/>
<dbReference type="EMBL" id="JAAGWQ010000200">
    <property type="protein sequence ID" value="KAF5660144.1"/>
    <property type="molecule type" value="Genomic_DNA"/>
</dbReference>
<reference evidence="1 2" key="1">
    <citation type="submission" date="2020-05" db="EMBL/GenBank/DDBJ databases">
        <title>Identification and distribution of gene clusters putatively required for synthesis of sphingolipid metabolism inhibitors in phylogenetically diverse species of the filamentous fungus Fusarium.</title>
        <authorList>
            <person name="Kim H.-S."/>
            <person name="Busman M."/>
            <person name="Brown D.W."/>
            <person name="Divon H."/>
            <person name="Uhlig S."/>
            <person name="Proctor R.H."/>
        </authorList>
    </citation>
    <scope>NUCLEOTIDE SEQUENCE [LARGE SCALE GENOMIC DNA]</scope>
    <source>
        <strain evidence="1 2">NRRL 20693</strain>
    </source>
</reference>
<comment type="caution">
    <text evidence="1">The sequence shown here is derived from an EMBL/GenBank/DDBJ whole genome shotgun (WGS) entry which is preliminary data.</text>
</comment>
<evidence type="ECO:0000313" key="2">
    <source>
        <dbReference type="Proteomes" id="UP000567885"/>
    </source>
</evidence>
<dbReference type="Gene3D" id="3.80.10.10">
    <property type="entry name" value="Ribonuclease Inhibitor"/>
    <property type="match status" value="1"/>
</dbReference>
<dbReference type="InterPro" id="IPR032675">
    <property type="entry name" value="LRR_dom_sf"/>
</dbReference>
<evidence type="ECO:0000313" key="1">
    <source>
        <dbReference type="EMBL" id="KAF5660144.1"/>
    </source>
</evidence>
<dbReference type="Proteomes" id="UP000567885">
    <property type="component" value="Unassembled WGS sequence"/>
</dbReference>
<proteinExistence type="predicted"/>
<keyword evidence="2" id="KW-1185">Reference proteome</keyword>
<organism evidence="1 2">
    <name type="scientific">Fusarium heterosporum</name>
    <dbReference type="NCBI Taxonomy" id="42747"/>
    <lineage>
        <taxon>Eukaryota</taxon>
        <taxon>Fungi</taxon>
        <taxon>Dikarya</taxon>
        <taxon>Ascomycota</taxon>
        <taxon>Pezizomycotina</taxon>
        <taxon>Sordariomycetes</taxon>
        <taxon>Hypocreomycetidae</taxon>
        <taxon>Hypocreales</taxon>
        <taxon>Nectriaceae</taxon>
        <taxon>Fusarium</taxon>
        <taxon>Fusarium heterosporum species complex</taxon>
    </lineage>
</organism>
<evidence type="ECO:0008006" key="3">
    <source>
        <dbReference type="Google" id="ProtNLM"/>
    </source>
</evidence>
<dbReference type="SUPFAM" id="SSF52047">
    <property type="entry name" value="RNI-like"/>
    <property type="match status" value="1"/>
</dbReference>
<protein>
    <recommendedName>
        <fullName evidence="3">F-box domain-containing protein</fullName>
    </recommendedName>
</protein>
<gene>
    <name evidence="1" type="ORF">FHETE_9117</name>
</gene>
<sequence>MPSKTDIQSIPIETLTYILSHVHDDRANGQEFIKQSRLVSKRFNDAASTLLIPHFSICLTVESFARLENICSHPIFSKNVGHVTVILNFYEGELANNRALFMKEARSRLLRHTETMERMWRYKSKFHWTKELHNWLSHLAWDSCPKLNQMIDKDSTQTPPARIQKLFLKLYDMYKKRYEDQENLRRDNAHIDRLVAALSSLPGLVSLSFQDYNSSRGLVTSNTQRGSDKLVAADFLDSGYEENVLRHFDRAVRSSPWCGSFYTGQTASPPAEMLGELCSQLGRNGVRPRYLSLSMNSLPDMRLLQVSSTQQENIKRFVSLASDISFSINLFYTRKDFSKEELLALCSLTSSFANAPHLEILKIDFGSSSSPTLCVSLADVLPLDITWPRLQDLTLRYQKIKLPELRQLQSQYGNNLLKLDLSYNDFVGCSPSDVLEFMRGFQALREAQVAYPTGEFFSGVKWPQDEIKSYLLRKTDVNPLD</sequence>
<name>A0A8H5SUB1_FUSHE</name>
<accession>A0A8H5SUB1</accession>
<dbReference type="OrthoDB" id="3759773at2759"/>